<organism evidence="2 3">
    <name type="scientific">Streptosporangium saharense</name>
    <dbReference type="NCBI Taxonomy" id="1706840"/>
    <lineage>
        <taxon>Bacteria</taxon>
        <taxon>Bacillati</taxon>
        <taxon>Actinomycetota</taxon>
        <taxon>Actinomycetes</taxon>
        <taxon>Streptosporangiales</taxon>
        <taxon>Streptosporangiaceae</taxon>
        <taxon>Streptosporangium</taxon>
    </lineage>
</organism>
<evidence type="ECO:0000256" key="1">
    <source>
        <dbReference type="SAM" id="Phobius"/>
    </source>
</evidence>
<keyword evidence="1" id="KW-1133">Transmembrane helix</keyword>
<dbReference type="EMBL" id="JACHJP010000008">
    <property type="protein sequence ID" value="MBB4918839.1"/>
    <property type="molecule type" value="Genomic_DNA"/>
</dbReference>
<name>A0A7W7VQS3_9ACTN</name>
<proteinExistence type="predicted"/>
<protein>
    <submittedName>
        <fullName evidence="2">Uncharacterized protein</fullName>
    </submittedName>
</protein>
<keyword evidence="1" id="KW-0812">Transmembrane</keyword>
<gene>
    <name evidence="2" type="ORF">FHS44_005975</name>
</gene>
<dbReference type="Proteomes" id="UP000552644">
    <property type="component" value="Unassembled WGS sequence"/>
</dbReference>
<evidence type="ECO:0000313" key="3">
    <source>
        <dbReference type="Proteomes" id="UP000552644"/>
    </source>
</evidence>
<accession>A0A7W7VQS3</accession>
<reference evidence="2 3" key="1">
    <citation type="submission" date="2020-08" db="EMBL/GenBank/DDBJ databases">
        <title>Genomic Encyclopedia of Type Strains, Phase III (KMG-III): the genomes of soil and plant-associated and newly described type strains.</title>
        <authorList>
            <person name="Whitman W."/>
        </authorList>
    </citation>
    <scope>NUCLEOTIDE SEQUENCE [LARGE SCALE GENOMIC DNA]</scope>
    <source>
        <strain evidence="2 3">CECT 8840</strain>
    </source>
</reference>
<keyword evidence="1" id="KW-0472">Membrane</keyword>
<feature type="transmembrane region" description="Helical" evidence="1">
    <location>
        <begin position="6"/>
        <end position="22"/>
    </location>
</feature>
<comment type="caution">
    <text evidence="2">The sequence shown here is derived from an EMBL/GenBank/DDBJ whole genome shotgun (WGS) entry which is preliminary data.</text>
</comment>
<keyword evidence="3" id="KW-1185">Reference proteome</keyword>
<sequence length="34" mass="4122">MRPVWWIVLAVPVLVTAVWWGMSRSAHVRRREEF</sequence>
<evidence type="ECO:0000313" key="2">
    <source>
        <dbReference type="EMBL" id="MBB4918839.1"/>
    </source>
</evidence>
<dbReference type="AlphaFoldDB" id="A0A7W7VQS3"/>